<dbReference type="EMBL" id="BGZK01001234">
    <property type="protein sequence ID" value="GBP75070.1"/>
    <property type="molecule type" value="Genomic_DNA"/>
</dbReference>
<evidence type="ECO:0000313" key="2">
    <source>
        <dbReference type="Proteomes" id="UP000299102"/>
    </source>
</evidence>
<proteinExistence type="predicted"/>
<reference evidence="1 2" key="1">
    <citation type="journal article" date="2019" name="Commun. Biol.">
        <title>The bagworm genome reveals a unique fibroin gene that provides high tensile strength.</title>
        <authorList>
            <person name="Kono N."/>
            <person name="Nakamura H."/>
            <person name="Ohtoshi R."/>
            <person name="Tomita M."/>
            <person name="Numata K."/>
            <person name="Arakawa K."/>
        </authorList>
    </citation>
    <scope>NUCLEOTIDE SEQUENCE [LARGE SCALE GENOMIC DNA]</scope>
</reference>
<accession>A0A4C1YJ49</accession>
<dbReference type="Proteomes" id="UP000299102">
    <property type="component" value="Unassembled WGS sequence"/>
</dbReference>
<protein>
    <submittedName>
        <fullName evidence="1">Uncharacterized protein</fullName>
    </submittedName>
</protein>
<name>A0A4C1YJ49_EUMVA</name>
<gene>
    <name evidence="1" type="ORF">EVAR_48750_1</name>
</gene>
<organism evidence="1 2">
    <name type="scientific">Eumeta variegata</name>
    <name type="common">Bagworm moth</name>
    <name type="synonym">Eumeta japonica</name>
    <dbReference type="NCBI Taxonomy" id="151549"/>
    <lineage>
        <taxon>Eukaryota</taxon>
        <taxon>Metazoa</taxon>
        <taxon>Ecdysozoa</taxon>
        <taxon>Arthropoda</taxon>
        <taxon>Hexapoda</taxon>
        <taxon>Insecta</taxon>
        <taxon>Pterygota</taxon>
        <taxon>Neoptera</taxon>
        <taxon>Endopterygota</taxon>
        <taxon>Lepidoptera</taxon>
        <taxon>Glossata</taxon>
        <taxon>Ditrysia</taxon>
        <taxon>Tineoidea</taxon>
        <taxon>Psychidae</taxon>
        <taxon>Oiketicinae</taxon>
        <taxon>Eumeta</taxon>
    </lineage>
</organism>
<dbReference type="AlphaFoldDB" id="A0A4C1YJ49"/>
<keyword evidence="2" id="KW-1185">Reference proteome</keyword>
<evidence type="ECO:0000313" key="1">
    <source>
        <dbReference type="EMBL" id="GBP75070.1"/>
    </source>
</evidence>
<sequence length="212" mass="23735">MVRNYTLSIDRFRPFFLYFLLEAHQLLAVEILTDGFARRPIDSSVNLNFGPNHTAGLDYDPKCDSTEEMQEVSMLFPHHNRALIFDPGPTPDSTSGLTLDYDSSTHSHSDFRASFNSYYANGRDRMYDHLSNFGSPSSQLRCAFANCKSEAKTDCFVPIAKFLYGISLQEVEKACNAIKLASFTAIITNGNTKYLLGATWDEPRENIAGAFG</sequence>
<comment type="caution">
    <text evidence="1">The sequence shown here is derived from an EMBL/GenBank/DDBJ whole genome shotgun (WGS) entry which is preliminary data.</text>
</comment>